<reference evidence="2 3" key="1">
    <citation type="submission" date="2020-05" db="EMBL/GenBank/DDBJ databases">
        <title>Draft genome of xy-202 and genomic insight in genome of the genus Peptostreptococcus.</title>
        <authorList>
            <person name="Zhang Z."/>
        </authorList>
    </citation>
    <scope>NUCLEOTIDE SEQUENCE [LARGE SCALE GENOMIC DNA]</scope>
    <source>
        <strain evidence="2 3">DSM 27025</strain>
    </source>
</reference>
<sequence>MSGKKSKIVILAATLVLGVFLSDYYTLASDNLKTNKENISWTRSFLKKQASQNLDEVEIEINKVNKDTSITKFDMNKAKSRFEDVVFLGDSIVEYLREANILDASSVLAQKGEHVNQASKHLKEIKNLRPRQVVILYGANDINAYSPEKYKEEYVKLVQDIKKIHPGIEVYIQAPLPVNEAKTVSKDSRVNNENIRLFTQKTKEVAYKTGANFLSSDGLVSSKAIYEQDGIHFKYEFYKNWLYFLSENI</sequence>
<dbReference type="InterPro" id="IPR036514">
    <property type="entry name" value="SGNH_hydro_sf"/>
</dbReference>
<feature type="domain" description="SGNH hydrolase-type esterase" evidence="1">
    <location>
        <begin position="96"/>
        <end position="236"/>
    </location>
</feature>
<dbReference type="Gene3D" id="3.40.50.1110">
    <property type="entry name" value="SGNH hydrolase"/>
    <property type="match status" value="1"/>
</dbReference>
<dbReference type="EMBL" id="JABGBW010000005">
    <property type="protein sequence ID" value="MBC2576450.1"/>
    <property type="molecule type" value="Genomic_DNA"/>
</dbReference>
<evidence type="ECO:0000313" key="3">
    <source>
        <dbReference type="Proteomes" id="UP000713904"/>
    </source>
</evidence>
<dbReference type="Pfam" id="PF13472">
    <property type="entry name" value="Lipase_GDSL_2"/>
    <property type="match status" value="1"/>
</dbReference>
<dbReference type="SUPFAM" id="SSF52266">
    <property type="entry name" value="SGNH hydrolase"/>
    <property type="match status" value="1"/>
</dbReference>
<keyword evidence="3" id="KW-1185">Reference proteome</keyword>
<evidence type="ECO:0000313" key="2">
    <source>
        <dbReference type="EMBL" id="MBC2576450.1"/>
    </source>
</evidence>
<organism evidence="2 3">
    <name type="scientific">Peptostreptococcus canis</name>
    <dbReference type="NCBI Taxonomy" id="1159213"/>
    <lineage>
        <taxon>Bacteria</taxon>
        <taxon>Bacillati</taxon>
        <taxon>Bacillota</taxon>
        <taxon>Clostridia</taxon>
        <taxon>Peptostreptococcales</taxon>
        <taxon>Peptostreptococcaceae</taxon>
        <taxon>Peptostreptococcus</taxon>
    </lineage>
</organism>
<name>A0ABR6TM05_9FIRM</name>
<dbReference type="InterPro" id="IPR013830">
    <property type="entry name" value="SGNH_hydro"/>
</dbReference>
<comment type="caution">
    <text evidence="2">The sequence shown here is derived from an EMBL/GenBank/DDBJ whole genome shotgun (WGS) entry which is preliminary data.</text>
</comment>
<dbReference type="Proteomes" id="UP000713904">
    <property type="component" value="Unassembled WGS sequence"/>
</dbReference>
<dbReference type="RefSeq" id="WP_185624467.1">
    <property type="nucleotide sequence ID" value="NZ_JABGBW010000005.1"/>
</dbReference>
<accession>A0ABR6TM05</accession>
<evidence type="ECO:0000259" key="1">
    <source>
        <dbReference type="Pfam" id="PF13472"/>
    </source>
</evidence>
<protein>
    <submittedName>
        <fullName evidence="2">Acetylhydrolase</fullName>
    </submittedName>
</protein>
<gene>
    <name evidence="2" type="ORF">HLB29_07095</name>
</gene>
<proteinExistence type="predicted"/>